<dbReference type="EMBL" id="PNHK01000003">
    <property type="protein sequence ID" value="PMD05009.1"/>
    <property type="molecule type" value="Genomic_DNA"/>
</dbReference>
<feature type="transmembrane region" description="Helical" evidence="2">
    <location>
        <begin position="21"/>
        <end position="40"/>
    </location>
</feature>
<accession>A0A2N6VLN6</accession>
<sequence>MRSLLLRTKKLAQKGQGSIEYIGIAVIAAIVIAGIISTPIKGLISDGMAKVICQVTHGADHYSAESASPTPPLVATVSAPGSATVLAGECPLVSGKTDGKSKPEAKSAKGKSSDSKKSDKSSGKKSGNSSGKGKDSGKKSGSKGDSKKDSKDSSKSGKKKGPVKGEPVDVSPQGFEGPFVKGEDGTIYDKDGNKVPNSKPNDRPSYGSGQVETVWKQSRDQQLEDIKDGKLKKDHNGFVPKKLEKDEIYVLDLQGNWRSVKWKPGESRQGKWDMGHLPGEEYRKTHRDYLSGKISREEFLEIYRDPNNYKVEDDKRNRSGRDEDKSDQ</sequence>
<gene>
    <name evidence="4" type="ORF">CJ199_07890</name>
</gene>
<dbReference type="Pfam" id="PF14410">
    <property type="entry name" value="GH-E"/>
    <property type="match status" value="1"/>
</dbReference>
<organism evidence="4 5">
    <name type="scientific">Brevibacterium paucivorans</name>
    <dbReference type="NCBI Taxonomy" id="170994"/>
    <lineage>
        <taxon>Bacteria</taxon>
        <taxon>Bacillati</taxon>
        <taxon>Actinomycetota</taxon>
        <taxon>Actinomycetes</taxon>
        <taxon>Micrococcales</taxon>
        <taxon>Brevibacteriaceae</taxon>
        <taxon>Brevibacterium</taxon>
    </lineage>
</organism>
<feature type="region of interest" description="Disordered" evidence="1">
    <location>
        <begin position="93"/>
        <end position="223"/>
    </location>
</feature>
<evidence type="ECO:0000256" key="1">
    <source>
        <dbReference type="SAM" id="MobiDB-lite"/>
    </source>
</evidence>
<dbReference type="OrthoDB" id="4818302at2"/>
<comment type="caution">
    <text evidence="4">The sequence shown here is derived from an EMBL/GenBank/DDBJ whole genome shotgun (WGS) entry which is preliminary data.</text>
</comment>
<feature type="region of interest" description="Disordered" evidence="1">
    <location>
        <begin position="309"/>
        <end position="328"/>
    </location>
</feature>
<keyword evidence="2" id="KW-1133">Transmembrane helix</keyword>
<dbReference type="InterPro" id="IPR026835">
    <property type="entry name" value="YqcG_C"/>
</dbReference>
<protein>
    <recommendedName>
        <fullName evidence="3">Toxin YqcG C-terminal domain-containing protein</fullName>
    </recommendedName>
</protein>
<feature type="compositionally biased region" description="Basic and acidic residues" evidence="1">
    <location>
        <begin position="310"/>
        <end position="328"/>
    </location>
</feature>
<evidence type="ECO:0000313" key="4">
    <source>
        <dbReference type="EMBL" id="PMD05009.1"/>
    </source>
</evidence>
<dbReference type="Proteomes" id="UP000235598">
    <property type="component" value="Unassembled WGS sequence"/>
</dbReference>
<evidence type="ECO:0000313" key="5">
    <source>
        <dbReference type="Proteomes" id="UP000235598"/>
    </source>
</evidence>
<name>A0A2N6VLN6_9MICO</name>
<feature type="compositionally biased region" description="Basic and acidic residues" evidence="1">
    <location>
        <begin position="132"/>
        <end position="155"/>
    </location>
</feature>
<feature type="compositionally biased region" description="Basic and acidic residues" evidence="1">
    <location>
        <begin position="97"/>
        <end position="122"/>
    </location>
</feature>
<feature type="compositionally biased region" description="Basic and acidic residues" evidence="1">
    <location>
        <begin position="181"/>
        <end position="193"/>
    </location>
</feature>
<proteinExistence type="predicted"/>
<keyword evidence="2" id="KW-0812">Transmembrane</keyword>
<keyword evidence="2" id="KW-0472">Membrane</keyword>
<dbReference type="AlphaFoldDB" id="A0A2N6VLN6"/>
<feature type="domain" description="Toxin YqcG C-terminal" evidence="3">
    <location>
        <begin position="262"/>
        <end position="322"/>
    </location>
</feature>
<evidence type="ECO:0000259" key="3">
    <source>
        <dbReference type="Pfam" id="PF14410"/>
    </source>
</evidence>
<evidence type="ECO:0000256" key="2">
    <source>
        <dbReference type="SAM" id="Phobius"/>
    </source>
</evidence>
<dbReference type="RefSeq" id="WP_102238950.1">
    <property type="nucleotide sequence ID" value="NZ_PNHK01000003.1"/>
</dbReference>
<reference evidence="4 5" key="1">
    <citation type="submission" date="2017-09" db="EMBL/GenBank/DDBJ databases">
        <title>Bacterial strain isolated from the female urinary microbiota.</title>
        <authorList>
            <person name="Thomas-White K."/>
            <person name="Kumar N."/>
            <person name="Forster S."/>
            <person name="Putonti C."/>
            <person name="Lawley T."/>
            <person name="Wolfe A.J."/>
        </authorList>
    </citation>
    <scope>NUCLEOTIDE SEQUENCE [LARGE SCALE GENOMIC DNA]</scope>
    <source>
        <strain evidence="4 5">UMB1301</strain>
    </source>
</reference>